<dbReference type="PANTHER" id="PTHR11102:SF160">
    <property type="entry name" value="ERAD-ASSOCIATED E3 UBIQUITIN-PROTEIN LIGASE COMPONENT HRD3"/>
    <property type="match status" value="1"/>
</dbReference>
<keyword evidence="4" id="KW-1185">Reference proteome</keyword>
<dbReference type="SMART" id="SM00671">
    <property type="entry name" value="SEL1"/>
    <property type="match status" value="3"/>
</dbReference>
<dbReference type="Pfam" id="PF08238">
    <property type="entry name" value="Sel1"/>
    <property type="match status" value="2"/>
</dbReference>
<gene>
    <name evidence="3" type="ORF">THAOC_24999</name>
</gene>
<dbReference type="Proteomes" id="UP000266841">
    <property type="component" value="Unassembled WGS sequence"/>
</dbReference>
<name>K0S2R4_THAOC</name>
<dbReference type="InterPro" id="IPR050767">
    <property type="entry name" value="Sel1_AlgK"/>
</dbReference>
<evidence type="ECO:0000256" key="2">
    <source>
        <dbReference type="SAM" id="MobiDB-lite"/>
    </source>
</evidence>
<dbReference type="PANTHER" id="PTHR11102">
    <property type="entry name" value="SEL-1-LIKE PROTEIN"/>
    <property type="match status" value="1"/>
</dbReference>
<proteinExistence type="inferred from homology"/>
<comment type="similarity">
    <text evidence="1">Belongs to the sel-1 family.</text>
</comment>
<evidence type="ECO:0000256" key="1">
    <source>
        <dbReference type="ARBA" id="ARBA00038101"/>
    </source>
</evidence>
<sequence>MTILSDVAPKALSRGPIEMIYANIQPNLESGQSPQIREALSKEKDGLIFLSQSSVSRAGTDQPRCIPSQKKLGKHRRKKREEGGDVAGRGRVTETADGRQLNATAHSASKPGSPERPAGGGAVRMEPVGHANESAGAPPHDDGAASAGADCDDRSAEAAIYSQRLLDEGHERSPHPSDDASALAMIQKRVSKGDAEAINHLGNQYFHGVHGLARDATRAIELWTEAAELGSADAHFDLGDTYYKGDGAREDKPRGVRHWQEAAMKGHVLSRHMLGYAEFNEENHELAVQHWMISAKLGDEKSLNAIKVMFMEGEATKAQYAEALRGYGDAAEEMKSHQREKAMEVGIYNHLRGKD</sequence>
<organism evidence="3 4">
    <name type="scientific">Thalassiosira oceanica</name>
    <name type="common">Marine diatom</name>
    <dbReference type="NCBI Taxonomy" id="159749"/>
    <lineage>
        <taxon>Eukaryota</taxon>
        <taxon>Sar</taxon>
        <taxon>Stramenopiles</taxon>
        <taxon>Ochrophyta</taxon>
        <taxon>Bacillariophyta</taxon>
        <taxon>Coscinodiscophyceae</taxon>
        <taxon>Thalassiosirophycidae</taxon>
        <taxon>Thalassiosirales</taxon>
        <taxon>Thalassiosiraceae</taxon>
        <taxon>Thalassiosira</taxon>
    </lineage>
</organism>
<protein>
    <submittedName>
        <fullName evidence="3">Uncharacterized protein</fullName>
    </submittedName>
</protein>
<dbReference type="OrthoDB" id="272077at2759"/>
<dbReference type="InterPro" id="IPR011990">
    <property type="entry name" value="TPR-like_helical_dom_sf"/>
</dbReference>
<evidence type="ECO:0000313" key="4">
    <source>
        <dbReference type="Proteomes" id="UP000266841"/>
    </source>
</evidence>
<feature type="compositionally biased region" description="Low complexity" evidence="2">
    <location>
        <begin position="134"/>
        <end position="149"/>
    </location>
</feature>
<dbReference type="Gene3D" id="1.25.40.10">
    <property type="entry name" value="Tetratricopeptide repeat domain"/>
    <property type="match status" value="1"/>
</dbReference>
<evidence type="ECO:0000313" key="3">
    <source>
        <dbReference type="EMBL" id="EJK55281.1"/>
    </source>
</evidence>
<dbReference type="InterPro" id="IPR006597">
    <property type="entry name" value="Sel1-like"/>
</dbReference>
<accession>K0S2R4</accession>
<dbReference type="SUPFAM" id="SSF81901">
    <property type="entry name" value="HCP-like"/>
    <property type="match status" value="1"/>
</dbReference>
<dbReference type="AlphaFoldDB" id="K0S2R4"/>
<dbReference type="eggNOG" id="KOG1550">
    <property type="taxonomic scope" value="Eukaryota"/>
</dbReference>
<comment type="caution">
    <text evidence="3">The sequence shown here is derived from an EMBL/GenBank/DDBJ whole genome shotgun (WGS) entry which is preliminary data.</text>
</comment>
<feature type="region of interest" description="Disordered" evidence="2">
    <location>
        <begin position="51"/>
        <end position="150"/>
    </location>
</feature>
<dbReference type="EMBL" id="AGNL01034400">
    <property type="protein sequence ID" value="EJK55281.1"/>
    <property type="molecule type" value="Genomic_DNA"/>
</dbReference>
<reference evidence="3 4" key="1">
    <citation type="journal article" date="2012" name="Genome Biol.">
        <title>Genome and low-iron response of an oceanic diatom adapted to chronic iron limitation.</title>
        <authorList>
            <person name="Lommer M."/>
            <person name="Specht M."/>
            <person name="Roy A.S."/>
            <person name="Kraemer L."/>
            <person name="Andreson R."/>
            <person name="Gutowska M.A."/>
            <person name="Wolf J."/>
            <person name="Bergner S.V."/>
            <person name="Schilhabel M.B."/>
            <person name="Klostermeier U.C."/>
            <person name="Beiko R.G."/>
            <person name="Rosenstiel P."/>
            <person name="Hippler M."/>
            <person name="Laroche J."/>
        </authorList>
    </citation>
    <scope>NUCLEOTIDE SEQUENCE [LARGE SCALE GENOMIC DNA]</scope>
    <source>
        <strain evidence="3 4">CCMP1005</strain>
    </source>
</reference>